<reference evidence="4" key="1">
    <citation type="submission" date="2016-04" db="EMBL/GenBank/DDBJ databases">
        <authorList>
            <person name="Tagini F."/>
        </authorList>
    </citation>
    <scope>NUCLEOTIDE SEQUENCE [LARGE SCALE GENOMIC DNA]</scope>
    <source>
        <strain evidence="4">CHUV0807</strain>
    </source>
</reference>
<dbReference type="PANTHER" id="PTHR31793:SF27">
    <property type="entry name" value="NOVEL THIOESTERASE SUPERFAMILY DOMAIN AND SAPOSIN A-TYPE DOMAIN CONTAINING PROTEIN (0610012H03RIK)"/>
    <property type="match status" value="1"/>
</dbReference>
<dbReference type="SUPFAM" id="SSF54637">
    <property type="entry name" value="Thioesterase/thiol ester dehydrase-isomerase"/>
    <property type="match status" value="1"/>
</dbReference>
<dbReference type="AlphaFoldDB" id="A0A1C3H5K7"/>
<keyword evidence="2" id="KW-0378">Hydrolase</keyword>
<sequence>MMPFSHVFSCAVRWGDMDAYGHVNHAQFLRYLESARIALFEDLCGAMVALPTLVVAEVRCRYLAELRYPATVTVHSALQKVRGGSLEVVGEIREGERLCAKAQVQLVCFDPVRRRPTRLPPDFLAAIQDYVAD</sequence>
<dbReference type="InterPro" id="IPR006684">
    <property type="entry name" value="YbgC/YbaW"/>
</dbReference>
<dbReference type="InterPro" id="IPR050563">
    <property type="entry name" value="4-hydroxybenzoyl-CoA_TE"/>
</dbReference>
<evidence type="ECO:0000313" key="3">
    <source>
        <dbReference type="EMBL" id="SAM67114.1"/>
    </source>
</evidence>
<comment type="similarity">
    <text evidence="1">Belongs to the 4-hydroxybenzoyl-CoA thioesterase family.</text>
</comment>
<dbReference type="GO" id="GO:0047617">
    <property type="term" value="F:fatty acyl-CoA hydrolase activity"/>
    <property type="evidence" value="ECO:0007669"/>
    <property type="project" value="TreeGrafter"/>
</dbReference>
<dbReference type="CDD" id="cd00586">
    <property type="entry name" value="4HBT"/>
    <property type="match status" value="1"/>
</dbReference>
<dbReference type="Proteomes" id="UP000190837">
    <property type="component" value="Unassembled WGS sequence"/>
</dbReference>
<dbReference type="Gene3D" id="3.10.129.10">
    <property type="entry name" value="Hotdog Thioesterase"/>
    <property type="match status" value="1"/>
</dbReference>
<dbReference type="Pfam" id="PF13279">
    <property type="entry name" value="4HBT_2"/>
    <property type="match status" value="1"/>
</dbReference>
<dbReference type="EMBL" id="FKLO01000057">
    <property type="protein sequence ID" value="SAM67114.1"/>
    <property type="molecule type" value="Genomic_DNA"/>
</dbReference>
<dbReference type="PANTHER" id="PTHR31793">
    <property type="entry name" value="4-HYDROXYBENZOYL-COA THIOESTERASE FAMILY MEMBER"/>
    <property type="match status" value="1"/>
</dbReference>
<name>A0A1C3H5K7_9GAMM</name>
<evidence type="ECO:0000256" key="1">
    <source>
        <dbReference type="ARBA" id="ARBA00005953"/>
    </source>
</evidence>
<proteinExistence type="inferred from homology"/>
<organism evidence="3 4">
    <name type="scientific">Cardiobacterium hominis</name>
    <dbReference type="NCBI Taxonomy" id="2718"/>
    <lineage>
        <taxon>Bacteria</taxon>
        <taxon>Pseudomonadati</taxon>
        <taxon>Pseudomonadota</taxon>
        <taxon>Gammaproteobacteria</taxon>
        <taxon>Cardiobacteriales</taxon>
        <taxon>Cardiobacteriaceae</taxon>
        <taxon>Cardiobacterium</taxon>
    </lineage>
</organism>
<dbReference type="PIRSF" id="PIRSF003230">
    <property type="entry name" value="YbgC"/>
    <property type="match status" value="1"/>
</dbReference>
<gene>
    <name evidence="3" type="ORF">CHUV0807_1713</name>
</gene>
<accession>A0A1C3H5K7</accession>
<dbReference type="RefSeq" id="WP_079541199.1">
    <property type="nucleotide sequence ID" value="NZ_CP171111.1"/>
</dbReference>
<dbReference type="InterPro" id="IPR029069">
    <property type="entry name" value="HotDog_dom_sf"/>
</dbReference>
<evidence type="ECO:0000256" key="2">
    <source>
        <dbReference type="ARBA" id="ARBA00022801"/>
    </source>
</evidence>
<protein>
    <submittedName>
        <fullName evidence="3">Uncharacterized protein</fullName>
    </submittedName>
</protein>
<evidence type="ECO:0000313" key="4">
    <source>
        <dbReference type="Proteomes" id="UP000190837"/>
    </source>
</evidence>